<gene>
    <name evidence="10" type="ORF">IAC42_04715</name>
</gene>
<reference evidence="10" key="1">
    <citation type="submission" date="2020-10" db="EMBL/GenBank/DDBJ databases">
        <authorList>
            <person name="Gilroy R."/>
        </authorList>
    </citation>
    <scope>NUCLEOTIDE SEQUENCE</scope>
    <source>
        <strain evidence="10">11167</strain>
    </source>
</reference>
<sequence length="270" mass="31478">MPMTINENNQAVLDYSLTCNDVDGHSVTRLTTYENLVQEAAGMHATMREIGIFQLQKIDRTWVIARSRMEIFHYGGWPQDVKVLTWPYDSTGFNCPRHVECADSTGRPLFTCETKWAVINFKTGRPVRASEINSALQTPPKEMQGECVFPNLGEEDDRCQSIIARYIPQIHYLDTDLNRHVNNLSYFSWCQDALPDEFRDEYKPALVDVRWIKQCYRHDNLTVIVRAADKDELKNEEPKLWFDIMRTEESGAQTKVFDAWMVWKRRSVLC</sequence>
<evidence type="ECO:0008006" key="12">
    <source>
        <dbReference type="Google" id="ProtNLM"/>
    </source>
</evidence>
<organism evidence="10 11">
    <name type="scientific">Candidatus Aphodenecus pullistercoris</name>
    <dbReference type="NCBI Taxonomy" id="2840669"/>
    <lineage>
        <taxon>Bacteria</taxon>
        <taxon>Pseudomonadati</taxon>
        <taxon>Spirochaetota</taxon>
        <taxon>Spirochaetia</taxon>
        <taxon>Spirochaetales</taxon>
        <taxon>Candidatus Aphodenecus</taxon>
    </lineage>
</organism>
<protein>
    <recommendedName>
        <fullName evidence="12">Acyl-ACP thioesterase</fullName>
    </recommendedName>
</protein>
<feature type="domain" description="Acyl-ACP thioesterase N-terminal hotdog" evidence="8">
    <location>
        <begin position="14"/>
        <end position="129"/>
    </location>
</feature>
<evidence type="ECO:0000259" key="9">
    <source>
        <dbReference type="Pfam" id="PF20791"/>
    </source>
</evidence>
<evidence type="ECO:0000256" key="2">
    <source>
        <dbReference type="ARBA" id="ARBA00022516"/>
    </source>
</evidence>
<dbReference type="Pfam" id="PF20791">
    <property type="entry name" value="Acyl-ACP_TE_C"/>
    <property type="match status" value="1"/>
</dbReference>
<dbReference type="EMBL" id="JADIMU010000030">
    <property type="protein sequence ID" value="MBO8443043.1"/>
    <property type="molecule type" value="Genomic_DNA"/>
</dbReference>
<keyword evidence="7" id="KW-0275">Fatty acid biosynthesis</keyword>
<dbReference type="InterPro" id="IPR029069">
    <property type="entry name" value="HotDog_dom_sf"/>
</dbReference>
<evidence type="ECO:0000256" key="1">
    <source>
        <dbReference type="ARBA" id="ARBA00006500"/>
    </source>
</evidence>
<evidence type="ECO:0000313" key="10">
    <source>
        <dbReference type="EMBL" id="MBO8443043.1"/>
    </source>
</evidence>
<comment type="similarity">
    <text evidence="1">Belongs to the acyl-ACP thioesterase family.</text>
</comment>
<keyword evidence="6" id="KW-0443">Lipid metabolism</keyword>
<dbReference type="InterPro" id="IPR045023">
    <property type="entry name" value="FATA/B"/>
</dbReference>
<dbReference type="Pfam" id="PF01643">
    <property type="entry name" value="Acyl-ACP_TE"/>
    <property type="match status" value="1"/>
</dbReference>
<reference evidence="10" key="2">
    <citation type="journal article" date="2021" name="PeerJ">
        <title>Extensive microbial diversity within the chicken gut microbiome revealed by metagenomics and culture.</title>
        <authorList>
            <person name="Gilroy R."/>
            <person name="Ravi A."/>
            <person name="Getino M."/>
            <person name="Pursley I."/>
            <person name="Horton D.L."/>
            <person name="Alikhan N.F."/>
            <person name="Baker D."/>
            <person name="Gharbi K."/>
            <person name="Hall N."/>
            <person name="Watson M."/>
            <person name="Adriaenssens E.M."/>
            <person name="Foster-Nyarko E."/>
            <person name="Jarju S."/>
            <person name="Secka A."/>
            <person name="Antonio M."/>
            <person name="Oren A."/>
            <person name="Chaudhuri R.R."/>
            <person name="La Ragione R."/>
            <person name="Hildebrand F."/>
            <person name="Pallen M.J."/>
        </authorList>
    </citation>
    <scope>NUCLEOTIDE SEQUENCE</scope>
    <source>
        <strain evidence="10">11167</strain>
    </source>
</reference>
<dbReference type="InterPro" id="IPR049427">
    <property type="entry name" value="Acyl-ACP_TE_C"/>
</dbReference>
<feature type="domain" description="Acyl-ACP thioesterase-like C-terminal" evidence="9">
    <location>
        <begin position="170"/>
        <end position="253"/>
    </location>
</feature>
<evidence type="ECO:0000256" key="7">
    <source>
        <dbReference type="ARBA" id="ARBA00023160"/>
    </source>
</evidence>
<proteinExistence type="inferred from homology"/>
<dbReference type="GO" id="GO:0016297">
    <property type="term" value="F:fatty acyl-[ACP] hydrolase activity"/>
    <property type="evidence" value="ECO:0007669"/>
    <property type="project" value="InterPro"/>
</dbReference>
<evidence type="ECO:0000256" key="5">
    <source>
        <dbReference type="ARBA" id="ARBA00022946"/>
    </source>
</evidence>
<keyword evidence="3" id="KW-0378">Hydrolase</keyword>
<comment type="caution">
    <text evidence="10">The sequence shown here is derived from an EMBL/GenBank/DDBJ whole genome shotgun (WGS) entry which is preliminary data.</text>
</comment>
<dbReference type="InterPro" id="IPR002864">
    <property type="entry name" value="Acyl-ACP_thioesterase_NHD"/>
</dbReference>
<dbReference type="PANTHER" id="PTHR31727">
    <property type="entry name" value="OLEOYL-ACYL CARRIER PROTEIN THIOESTERASE 1, CHLOROPLASTIC"/>
    <property type="match status" value="1"/>
</dbReference>
<dbReference type="SUPFAM" id="SSF54637">
    <property type="entry name" value="Thioesterase/thiol ester dehydrase-isomerase"/>
    <property type="match status" value="2"/>
</dbReference>
<evidence type="ECO:0000313" key="11">
    <source>
        <dbReference type="Proteomes" id="UP000823633"/>
    </source>
</evidence>
<evidence type="ECO:0000259" key="8">
    <source>
        <dbReference type="Pfam" id="PF01643"/>
    </source>
</evidence>
<dbReference type="GO" id="GO:0000036">
    <property type="term" value="F:acyl carrier activity"/>
    <property type="evidence" value="ECO:0007669"/>
    <property type="project" value="TreeGrafter"/>
</dbReference>
<keyword evidence="2" id="KW-0444">Lipid biosynthesis</keyword>
<accession>A0A9D9HAS7</accession>
<evidence type="ECO:0000256" key="3">
    <source>
        <dbReference type="ARBA" id="ARBA00022801"/>
    </source>
</evidence>
<name>A0A9D9HAS7_9SPIR</name>
<keyword evidence="5" id="KW-0809">Transit peptide</keyword>
<dbReference type="AlphaFoldDB" id="A0A9D9HAS7"/>
<evidence type="ECO:0000256" key="6">
    <source>
        <dbReference type="ARBA" id="ARBA00023098"/>
    </source>
</evidence>
<dbReference type="PANTHER" id="PTHR31727:SF6">
    <property type="entry name" value="OLEOYL-ACYL CARRIER PROTEIN THIOESTERASE 1, CHLOROPLASTIC"/>
    <property type="match status" value="1"/>
</dbReference>
<dbReference type="Proteomes" id="UP000823633">
    <property type="component" value="Unassembled WGS sequence"/>
</dbReference>
<keyword evidence="4" id="KW-0276">Fatty acid metabolism</keyword>
<evidence type="ECO:0000256" key="4">
    <source>
        <dbReference type="ARBA" id="ARBA00022832"/>
    </source>
</evidence>
<dbReference type="Gene3D" id="3.10.129.10">
    <property type="entry name" value="Hotdog Thioesterase"/>
    <property type="match status" value="1"/>
</dbReference>